<accession>A0A8B8QNU1</accession>
<keyword evidence="4 8" id="KW-0611">Plant defense</keyword>
<comment type="function">
    <text evidence="8">May be involved in modulation of pathogen defense and leaf cell death.</text>
</comment>
<feature type="transmembrane region" description="Helical" evidence="10">
    <location>
        <begin position="278"/>
        <end position="298"/>
    </location>
</feature>
<evidence type="ECO:0000313" key="11">
    <source>
        <dbReference type="Proteomes" id="UP000827889"/>
    </source>
</evidence>
<comment type="domain">
    <text evidence="8">The C-terminus contains a calmodulin-binding domain, which binds calmodulin in a calcium-dependent fashion.</text>
</comment>
<evidence type="ECO:0000256" key="2">
    <source>
        <dbReference type="ARBA" id="ARBA00006574"/>
    </source>
</evidence>
<dbReference type="Proteomes" id="UP000827889">
    <property type="component" value="Chromosome 8"/>
</dbReference>
<keyword evidence="6 8" id="KW-0472">Membrane</keyword>
<keyword evidence="5 8" id="KW-1133">Transmembrane helix</keyword>
<sequence length="556" mass="63526">MAEDLKERTLEETATWAVAIVCFVILAISILLEHTIDLFEKFLKRKRKGSLVEALEKVKSELMLLGFISLLLTVLQGPISSICVPRKIANSWLPCSGGIKTVSTSEKYGRRLLEFSEFHGVIRRSLATKGYDKCTGKGKFAFVTAYGIHQLHIFIFVLAVFHVLYCLTTLALGSIKMRRWKAWEKETKTQEYKYFHDPERFRYTRDTSFGRRHLSFWSQWRISVWIVCFFRQFFGSVTKVDYLTLRHGFIKAHLPPGSETTFDFQDYIQRSLEDDFKVVVGISPVIWFSAVLFLLTNTHGWRSYVWLPFITLIIVLLVGTKLQVIITKMGLRIQERGNVVKGIPVVQPGDELFWFGRPRLLLLLIHFILFQNAFQLAFFAWATYSFGFKNCFHERTADIIFRVSMGVFVQVLCSYVTLPLYALVTQMGSTMKPTIFNDHVATAIKHWHTTAKKHTKASRHPHADPSASAGSASSRPMTPARLLTNNLRSEESLQEAESERWHELELTNESSHGREFGDGSEIARHSDVAEEEQPYSANQPPATTAPDHSDISLAGK</sequence>
<dbReference type="PANTHER" id="PTHR31942:SF34">
    <property type="entry name" value="MLO-LIKE PROTEIN"/>
    <property type="match status" value="1"/>
</dbReference>
<dbReference type="GO" id="GO:0006952">
    <property type="term" value="P:defense response"/>
    <property type="evidence" value="ECO:0007669"/>
    <property type="project" value="UniProtKB-KW"/>
</dbReference>
<name>A0A8B8QNU1_9MYRT</name>
<comment type="subcellular location">
    <subcellularLocation>
        <location evidence="1 8">Membrane</location>
        <topology evidence="1 8">Multi-pass membrane protein</topology>
    </subcellularLocation>
</comment>
<dbReference type="Pfam" id="PF03094">
    <property type="entry name" value="Mlo"/>
    <property type="match status" value="1"/>
</dbReference>
<keyword evidence="7 8" id="KW-0568">Pathogenesis-related protein</keyword>
<evidence type="ECO:0000256" key="8">
    <source>
        <dbReference type="RuleBase" id="RU280816"/>
    </source>
</evidence>
<dbReference type="PANTHER" id="PTHR31942">
    <property type="entry name" value="MLO-LIKE PROTEIN 1"/>
    <property type="match status" value="1"/>
</dbReference>
<dbReference type="InterPro" id="IPR004326">
    <property type="entry name" value="Mlo"/>
</dbReference>
<evidence type="ECO:0000256" key="3">
    <source>
        <dbReference type="ARBA" id="ARBA00022692"/>
    </source>
</evidence>
<feature type="compositionally biased region" description="Basic residues" evidence="9">
    <location>
        <begin position="451"/>
        <end position="460"/>
    </location>
</feature>
<evidence type="ECO:0000256" key="10">
    <source>
        <dbReference type="SAM" id="Phobius"/>
    </source>
</evidence>
<protein>
    <recommendedName>
        <fullName evidence="8">MLO-like protein</fullName>
    </recommendedName>
</protein>
<feature type="transmembrane region" description="Helical" evidence="10">
    <location>
        <begin position="360"/>
        <end position="384"/>
    </location>
</feature>
<dbReference type="RefSeq" id="XP_030548851.1">
    <property type="nucleotide sequence ID" value="XM_030692991.2"/>
</dbReference>
<evidence type="ECO:0000256" key="1">
    <source>
        <dbReference type="ARBA" id="ARBA00004141"/>
    </source>
</evidence>
<keyword evidence="3 8" id="KW-0812">Transmembrane</keyword>
<dbReference type="KEGG" id="rarg:115754073"/>
<keyword evidence="11" id="KW-1185">Reference proteome</keyword>
<evidence type="ECO:0000256" key="6">
    <source>
        <dbReference type="ARBA" id="ARBA00023136"/>
    </source>
</evidence>
<dbReference type="GeneID" id="115754073"/>
<dbReference type="GO" id="GO:0016020">
    <property type="term" value="C:membrane"/>
    <property type="evidence" value="ECO:0007669"/>
    <property type="project" value="UniProtKB-SubCell"/>
</dbReference>
<proteinExistence type="inferred from homology"/>
<dbReference type="GO" id="GO:0005516">
    <property type="term" value="F:calmodulin binding"/>
    <property type="evidence" value="ECO:0007669"/>
    <property type="project" value="UniProtKB-KW"/>
</dbReference>
<feature type="transmembrane region" description="Helical" evidence="10">
    <location>
        <begin position="16"/>
        <end position="39"/>
    </location>
</feature>
<keyword evidence="8" id="KW-0112">Calmodulin-binding</keyword>
<gene>
    <name evidence="12" type="primary">LOC115754073</name>
    <name evidence="8" type="synonym">MLO</name>
</gene>
<dbReference type="AlphaFoldDB" id="A0A8B8QNU1"/>
<reference evidence="12" key="1">
    <citation type="submission" date="2025-08" db="UniProtKB">
        <authorList>
            <consortium name="RefSeq"/>
        </authorList>
    </citation>
    <scope>IDENTIFICATION</scope>
    <source>
        <tissue evidence="12">Leaf</tissue>
    </source>
</reference>
<dbReference type="OrthoDB" id="1388414at2759"/>
<comment type="similarity">
    <text evidence="2 8">Belongs to the MLO family.</text>
</comment>
<evidence type="ECO:0000256" key="9">
    <source>
        <dbReference type="SAM" id="MobiDB-lite"/>
    </source>
</evidence>
<feature type="transmembrane region" description="Helical" evidence="10">
    <location>
        <begin position="153"/>
        <end position="175"/>
    </location>
</feature>
<evidence type="ECO:0000256" key="5">
    <source>
        <dbReference type="ARBA" id="ARBA00022989"/>
    </source>
</evidence>
<feature type="compositionally biased region" description="Basic and acidic residues" evidence="9">
    <location>
        <begin position="497"/>
        <end position="528"/>
    </location>
</feature>
<organism evidence="11 12">
    <name type="scientific">Rhodamnia argentea</name>
    <dbReference type="NCBI Taxonomy" id="178133"/>
    <lineage>
        <taxon>Eukaryota</taxon>
        <taxon>Viridiplantae</taxon>
        <taxon>Streptophyta</taxon>
        <taxon>Embryophyta</taxon>
        <taxon>Tracheophyta</taxon>
        <taxon>Spermatophyta</taxon>
        <taxon>Magnoliopsida</taxon>
        <taxon>eudicotyledons</taxon>
        <taxon>Gunneridae</taxon>
        <taxon>Pentapetalae</taxon>
        <taxon>rosids</taxon>
        <taxon>malvids</taxon>
        <taxon>Myrtales</taxon>
        <taxon>Myrtaceae</taxon>
        <taxon>Myrtoideae</taxon>
        <taxon>Myrteae</taxon>
        <taxon>Australasian group</taxon>
        <taxon>Rhodamnia</taxon>
    </lineage>
</organism>
<feature type="region of interest" description="Disordered" evidence="9">
    <location>
        <begin position="451"/>
        <end position="556"/>
    </location>
</feature>
<feature type="transmembrane region" description="Helical" evidence="10">
    <location>
        <begin position="60"/>
        <end position="79"/>
    </location>
</feature>
<evidence type="ECO:0000256" key="7">
    <source>
        <dbReference type="ARBA" id="ARBA00023265"/>
    </source>
</evidence>
<evidence type="ECO:0000256" key="4">
    <source>
        <dbReference type="ARBA" id="ARBA00022821"/>
    </source>
</evidence>
<feature type="transmembrane region" description="Helical" evidence="10">
    <location>
        <begin position="399"/>
        <end position="424"/>
    </location>
</feature>
<feature type="transmembrane region" description="Helical" evidence="10">
    <location>
        <begin position="304"/>
        <end position="326"/>
    </location>
</feature>
<evidence type="ECO:0000313" key="12">
    <source>
        <dbReference type="RefSeq" id="XP_030548851.1"/>
    </source>
</evidence>